<dbReference type="EMBL" id="CP109071">
    <property type="protein sequence ID" value="WSA33116.1"/>
    <property type="molecule type" value="Genomic_DNA"/>
</dbReference>
<evidence type="ECO:0000313" key="1">
    <source>
        <dbReference type="EMBL" id="WSA33116.1"/>
    </source>
</evidence>
<gene>
    <name evidence="1" type="ORF">OIE14_03295</name>
</gene>
<reference evidence="1 2" key="1">
    <citation type="submission" date="2022-10" db="EMBL/GenBank/DDBJ databases">
        <title>The complete genomes of actinobacterial strains from the NBC collection.</title>
        <authorList>
            <person name="Joergensen T.S."/>
            <person name="Alvarez Arevalo M."/>
            <person name="Sterndorff E.B."/>
            <person name="Faurdal D."/>
            <person name="Vuksanovic O."/>
            <person name="Mourched A.-S."/>
            <person name="Charusanti P."/>
            <person name="Shaw S."/>
            <person name="Blin K."/>
            <person name="Weber T."/>
        </authorList>
    </citation>
    <scope>NUCLEOTIDE SEQUENCE [LARGE SCALE GENOMIC DNA]</scope>
    <source>
        <strain evidence="1 2">NBC 01809</strain>
    </source>
</reference>
<organism evidence="1 2">
    <name type="scientific">Micromonospora peucetia</name>
    <dbReference type="NCBI Taxonomy" id="47871"/>
    <lineage>
        <taxon>Bacteria</taxon>
        <taxon>Bacillati</taxon>
        <taxon>Actinomycetota</taxon>
        <taxon>Actinomycetes</taxon>
        <taxon>Micromonosporales</taxon>
        <taxon>Micromonosporaceae</taxon>
        <taxon>Micromonospora</taxon>
    </lineage>
</organism>
<keyword evidence="2" id="KW-1185">Reference proteome</keyword>
<dbReference type="RefSeq" id="WP_266316243.1">
    <property type="nucleotide sequence ID" value="NZ_CP109071.1"/>
</dbReference>
<name>A0ABZ1EHH8_9ACTN</name>
<dbReference type="Proteomes" id="UP001334804">
    <property type="component" value="Chromosome"/>
</dbReference>
<proteinExistence type="predicted"/>
<accession>A0ABZ1EHH8</accession>
<evidence type="ECO:0000313" key="2">
    <source>
        <dbReference type="Proteomes" id="UP001334804"/>
    </source>
</evidence>
<sequence length="91" mass="9943">MSATVPIPEVGPGVLLTLDGDDWSEGRGLVPGSRVEVVLSGLHPDDSDEWVWVAGHRPGCAYPHVDEHVPCLELRVRLAVLRRYGSARHEP</sequence>
<protein>
    <submittedName>
        <fullName evidence="1">Uncharacterized protein</fullName>
    </submittedName>
</protein>